<keyword evidence="3" id="KW-1185">Reference proteome</keyword>
<comment type="caution">
    <text evidence="2">The sequence shown here is derived from an EMBL/GenBank/DDBJ whole genome shotgun (WGS) entry which is preliminary data.</text>
</comment>
<dbReference type="Proteomes" id="UP000784294">
    <property type="component" value="Unassembled WGS sequence"/>
</dbReference>
<dbReference type="EMBL" id="CAAALY010010142">
    <property type="protein sequence ID" value="VEL10862.1"/>
    <property type="molecule type" value="Genomic_DNA"/>
</dbReference>
<dbReference type="PANTHER" id="PTHR10749:SF7">
    <property type="entry name" value="PHOSPHORYLASE B KINASE REGULATORY SUBUNIT ALPHA-RELATED"/>
    <property type="match status" value="1"/>
</dbReference>
<dbReference type="GO" id="GO:0005886">
    <property type="term" value="C:plasma membrane"/>
    <property type="evidence" value="ECO:0007669"/>
    <property type="project" value="UniProtKB-SubCell"/>
</dbReference>
<dbReference type="GO" id="GO:0005964">
    <property type="term" value="C:phosphorylase kinase complex"/>
    <property type="evidence" value="ECO:0007669"/>
    <property type="project" value="TreeGrafter"/>
</dbReference>
<keyword evidence="1" id="KW-1003">Cell membrane</keyword>
<evidence type="ECO:0000313" key="2">
    <source>
        <dbReference type="EMBL" id="VEL10862.1"/>
    </source>
</evidence>
<comment type="function">
    <text evidence="1">Phosphorylase b kinase catalyzes the phosphorylation of serine in certain substrates, including troponin I.</text>
</comment>
<name>A0A3S5A3D9_9PLAT</name>
<comment type="similarity">
    <text evidence="1">Belongs to the phosphorylase b kinase regulatory chain family.</text>
</comment>
<dbReference type="GO" id="GO:0005977">
    <property type="term" value="P:glycogen metabolic process"/>
    <property type="evidence" value="ECO:0007669"/>
    <property type="project" value="UniProtKB-UniPathway"/>
</dbReference>
<gene>
    <name evidence="2" type="ORF">PXEA_LOCUS4302</name>
</gene>
<protein>
    <recommendedName>
        <fullName evidence="1">Phosphorylase b kinase regulatory subunit</fullName>
    </recommendedName>
</protein>
<sequence>MRIPVGNVPQIWGQSLYILSGLLDNHLLLPGEIDPLGKRMVAEPKPDLSVQVVVVAEDESIKQRLYEYGLDVETFNEIYQVSGIRIFPAKVLNHLYKHLAFGLA</sequence>
<dbReference type="PANTHER" id="PTHR10749">
    <property type="entry name" value="PHOSPHORYLASE B KINASE REGULATORY SUBUNIT"/>
    <property type="match status" value="1"/>
</dbReference>
<dbReference type="UniPathway" id="UPA00163"/>
<keyword evidence="1" id="KW-0112">Calmodulin-binding</keyword>
<keyword evidence="1" id="KW-0636">Prenylation</keyword>
<keyword evidence="1" id="KW-0449">Lipoprotein</keyword>
<reference evidence="2" key="1">
    <citation type="submission" date="2018-11" db="EMBL/GenBank/DDBJ databases">
        <authorList>
            <consortium name="Pathogen Informatics"/>
        </authorList>
    </citation>
    <scope>NUCLEOTIDE SEQUENCE</scope>
</reference>
<keyword evidence="1" id="KW-0119">Carbohydrate metabolism</keyword>
<organism evidence="2 3">
    <name type="scientific">Protopolystoma xenopodis</name>
    <dbReference type="NCBI Taxonomy" id="117903"/>
    <lineage>
        <taxon>Eukaryota</taxon>
        <taxon>Metazoa</taxon>
        <taxon>Spiralia</taxon>
        <taxon>Lophotrochozoa</taxon>
        <taxon>Platyhelminthes</taxon>
        <taxon>Monogenea</taxon>
        <taxon>Polyopisthocotylea</taxon>
        <taxon>Polystomatidea</taxon>
        <taxon>Polystomatidae</taxon>
        <taxon>Protopolystoma</taxon>
    </lineage>
</organism>
<dbReference type="OrthoDB" id="5971574at2759"/>
<comment type="pathway">
    <text evidence="1">Glycan biosynthesis; glycogen metabolism.</text>
</comment>
<keyword evidence="1" id="KW-0321">Glycogen metabolism</keyword>
<dbReference type="AlphaFoldDB" id="A0A3S5A3D9"/>
<proteinExistence type="inferred from homology"/>
<accession>A0A3S5A3D9</accession>
<comment type="subcellular location">
    <subcellularLocation>
        <location evidence="1">Cell membrane</location>
        <topology evidence="1">Lipid-anchor</topology>
        <orientation evidence="1">Cytoplasmic side</orientation>
    </subcellularLocation>
</comment>
<evidence type="ECO:0000313" key="3">
    <source>
        <dbReference type="Proteomes" id="UP000784294"/>
    </source>
</evidence>
<dbReference type="GO" id="GO:0005516">
    <property type="term" value="F:calmodulin binding"/>
    <property type="evidence" value="ECO:0007669"/>
    <property type="project" value="UniProtKB-KW"/>
</dbReference>
<evidence type="ECO:0000256" key="1">
    <source>
        <dbReference type="RuleBase" id="RU364123"/>
    </source>
</evidence>
<dbReference type="InterPro" id="IPR008734">
    <property type="entry name" value="PHK_A/B_su"/>
</dbReference>
<keyword evidence="1" id="KW-0472">Membrane</keyword>